<dbReference type="EMBL" id="MPUH01000704">
    <property type="protein sequence ID" value="OMJ75193.1"/>
    <property type="molecule type" value="Genomic_DNA"/>
</dbReference>
<organism evidence="1 2">
    <name type="scientific">Stentor coeruleus</name>
    <dbReference type="NCBI Taxonomy" id="5963"/>
    <lineage>
        <taxon>Eukaryota</taxon>
        <taxon>Sar</taxon>
        <taxon>Alveolata</taxon>
        <taxon>Ciliophora</taxon>
        <taxon>Postciliodesmatophora</taxon>
        <taxon>Heterotrichea</taxon>
        <taxon>Heterotrichida</taxon>
        <taxon>Stentoridae</taxon>
        <taxon>Stentor</taxon>
    </lineage>
</organism>
<proteinExistence type="predicted"/>
<comment type="caution">
    <text evidence="1">The sequence shown here is derived from an EMBL/GenBank/DDBJ whole genome shotgun (WGS) entry which is preliminary data.</text>
</comment>
<accession>A0A1R2BEM8</accession>
<dbReference type="AlphaFoldDB" id="A0A1R2BEM8"/>
<protein>
    <submittedName>
        <fullName evidence="1">Uncharacterized protein</fullName>
    </submittedName>
</protein>
<evidence type="ECO:0000313" key="2">
    <source>
        <dbReference type="Proteomes" id="UP000187209"/>
    </source>
</evidence>
<keyword evidence="2" id="KW-1185">Reference proteome</keyword>
<reference evidence="1 2" key="1">
    <citation type="submission" date="2016-11" db="EMBL/GenBank/DDBJ databases">
        <title>The macronuclear genome of Stentor coeruleus: a giant cell with tiny introns.</title>
        <authorList>
            <person name="Slabodnick M."/>
            <person name="Ruby J.G."/>
            <person name="Reiff S.B."/>
            <person name="Swart E.C."/>
            <person name="Gosai S."/>
            <person name="Prabakaran S."/>
            <person name="Witkowska E."/>
            <person name="Larue G.E."/>
            <person name="Fisher S."/>
            <person name="Freeman R.M."/>
            <person name="Gunawardena J."/>
            <person name="Chu W."/>
            <person name="Stover N.A."/>
            <person name="Gregory B.D."/>
            <person name="Nowacki M."/>
            <person name="Derisi J."/>
            <person name="Roy S.W."/>
            <person name="Marshall W.F."/>
            <person name="Sood P."/>
        </authorList>
    </citation>
    <scope>NUCLEOTIDE SEQUENCE [LARGE SCALE GENOMIC DNA]</scope>
    <source>
        <strain evidence="1">WM001</strain>
    </source>
</reference>
<gene>
    <name evidence="1" type="ORF">SteCoe_25703</name>
</gene>
<sequence>MNFEKLALTTACDEILDELPITFLNCVLDVEEEYKCRTNKYISEIQSLQSQMQKYQIIQKKTTTEKQHLKQKAMEMDAQSDANSSYFFYNEKELEEELNYSKQVIKYAKSKIKLYELVSRIAWNENTFAGEILKKKSHFEFPSMTTYEQINKLWELL</sequence>
<evidence type="ECO:0000313" key="1">
    <source>
        <dbReference type="EMBL" id="OMJ75193.1"/>
    </source>
</evidence>
<dbReference type="Proteomes" id="UP000187209">
    <property type="component" value="Unassembled WGS sequence"/>
</dbReference>
<dbReference type="OrthoDB" id="324435at2759"/>
<name>A0A1R2BEM8_9CILI</name>